<name>A0AAV4NFZ7_9ARAC</name>
<proteinExistence type="predicted"/>
<sequence length="95" mass="10427">MGGLPKACVEISRPFTIYSCVFTGSIEIKLSKGRGEEFTKACVSLFVCLATKVLHLELVGDLNSEYFISAVKRFTSRRGCPSHIYSDNATNFIGV</sequence>
<dbReference type="GO" id="GO:0003676">
    <property type="term" value="F:nucleic acid binding"/>
    <property type="evidence" value="ECO:0007669"/>
    <property type="project" value="InterPro"/>
</dbReference>
<dbReference type="SUPFAM" id="SSF53098">
    <property type="entry name" value="Ribonuclease H-like"/>
    <property type="match status" value="1"/>
</dbReference>
<organism evidence="1 2">
    <name type="scientific">Caerostris darwini</name>
    <dbReference type="NCBI Taxonomy" id="1538125"/>
    <lineage>
        <taxon>Eukaryota</taxon>
        <taxon>Metazoa</taxon>
        <taxon>Ecdysozoa</taxon>
        <taxon>Arthropoda</taxon>
        <taxon>Chelicerata</taxon>
        <taxon>Arachnida</taxon>
        <taxon>Araneae</taxon>
        <taxon>Araneomorphae</taxon>
        <taxon>Entelegynae</taxon>
        <taxon>Araneoidea</taxon>
        <taxon>Araneidae</taxon>
        <taxon>Caerostris</taxon>
    </lineage>
</organism>
<reference evidence="1 2" key="1">
    <citation type="submission" date="2021-06" db="EMBL/GenBank/DDBJ databases">
        <title>Caerostris darwini draft genome.</title>
        <authorList>
            <person name="Kono N."/>
            <person name="Arakawa K."/>
        </authorList>
    </citation>
    <scope>NUCLEOTIDE SEQUENCE [LARGE SCALE GENOMIC DNA]</scope>
</reference>
<comment type="caution">
    <text evidence="1">The sequence shown here is derived from an EMBL/GenBank/DDBJ whole genome shotgun (WGS) entry which is preliminary data.</text>
</comment>
<evidence type="ECO:0000313" key="2">
    <source>
        <dbReference type="Proteomes" id="UP001054837"/>
    </source>
</evidence>
<dbReference type="PANTHER" id="PTHR47331:SF1">
    <property type="entry name" value="GAG-LIKE PROTEIN"/>
    <property type="match status" value="1"/>
</dbReference>
<dbReference type="EMBL" id="BPLQ01001534">
    <property type="protein sequence ID" value="GIX82631.1"/>
    <property type="molecule type" value="Genomic_DNA"/>
</dbReference>
<dbReference type="InterPro" id="IPR012337">
    <property type="entry name" value="RNaseH-like_sf"/>
</dbReference>
<dbReference type="PANTHER" id="PTHR47331">
    <property type="entry name" value="PHD-TYPE DOMAIN-CONTAINING PROTEIN"/>
    <property type="match status" value="1"/>
</dbReference>
<dbReference type="Proteomes" id="UP001054837">
    <property type="component" value="Unassembled WGS sequence"/>
</dbReference>
<evidence type="ECO:0000313" key="1">
    <source>
        <dbReference type="EMBL" id="GIX82631.1"/>
    </source>
</evidence>
<dbReference type="AlphaFoldDB" id="A0AAV4NFZ7"/>
<accession>A0AAV4NFZ7</accession>
<dbReference type="Gene3D" id="3.30.420.10">
    <property type="entry name" value="Ribonuclease H-like superfamily/Ribonuclease H"/>
    <property type="match status" value="1"/>
</dbReference>
<protein>
    <submittedName>
        <fullName evidence="1">Integrase catalytic domain-containing protein</fullName>
    </submittedName>
</protein>
<gene>
    <name evidence="1" type="primary">HaOG206047</name>
    <name evidence="1" type="ORF">CDAR_295541</name>
</gene>
<keyword evidence="2" id="KW-1185">Reference proteome</keyword>
<dbReference type="InterPro" id="IPR036397">
    <property type="entry name" value="RNaseH_sf"/>
</dbReference>